<name>A0A0K2GGZ5_NITMO</name>
<dbReference type="Pfam" id="PF01934">
    <property type="entry name" value="HepT-like"/>
    <property type="match status" value="1"/>
</dbReference>
<dbReference type="KEGG" id="nmv:NITMOv2_3727"/>
<evidence type="ECO:0000313" key="7">
    <source>
        <dbReference type="Proteomes" id="UP000069205"/>
    </source>
</evidence>
<keyword evidence="2" id="KW-1277">Toxin-antitoxin system</keyword>
<keyword evidence="3" id="KW-0540">Nuclease</keyword>
<accession>A0A0K2GGZ5</accession>
<reference evidence="6 7" key="1">
    <citation type="journal article" date="2015" name="Proc. Natl. Acad. Sci. U.S.A.">
        <title>Expanded metabolic versatility of ubiquitous nitrite-oxidizing bacteria from the genus Nitrospira.</title>
        <authorList>
            <person name="Koch H."/>
            <person name="Lucker S."/>
            <person name="Albertsen M."/>
            <person name="Kitzinger K."/>
            <person name="Herbold C."/>
            <person name="Spieck E."/>
            <person name="Nielsen P.H."/>
            <person name="Wagner M."/>
            <person name="Daims H."/>
        </authorList>
    </citation>
    <scope>NUCLEOTIDE SEQUENCE [LARGE SCALE GENOMIC DNA]</scope>
    <source>
        <strain evidence="6 7">NSP M-1</strain>
    </source>
</reference>
<dbReference type="EMBL" id="CP011801">
    <property type="protein sequence ID" value="ALA60119.1"/>
    <property type="molecule type" value="Genomic_DNA"/>
</dbReference>
<dbReference type="GO" id="GO:0110001">
    <property type="term" value="C:toxin-antitoxin complex"/>
    <property type="evidence" value="ECO:0007669"/>
    <property type="project" value="InterPro"/>
</dbReference>
<dbReference type="Proteomes" id="UP000069205">
    <property type="component" value="Chromosome"/>
</dbReference>
<dbReference type="InterPro" id="IPR051813">
    <property type="entry name" value="HepT_RNase_toxin"/>
</dbReference>
<dbReference type="GO" id="GO:0000166">
    <property type="term" value="F:nucleotide binding"/>
    <property type="evidence" value="ECO:0007669"/>
    <property type="project" value="UniProtKB-KW"/>
</dbReference>
<evidence type="ECO:0000256" key="1">
    <source>
        <dbReference type="ARBA" id="ARBA00022553"/>
    </source>
</evidence>
<evidence type="ECO:0000256" key="3">
    <source>
        <dbReference type="ARBA" id="ARBA00022722"/>
    </source>
</evidence>
<evidence type="ECO:0000256" key="4">
    <source>
        <dbReference type="ARBA" id="ARBA00022741"/>
    </source>
</evidence>
<keyword evidence="4" id="KW-0547">Nucleotide-binding</keyword>
<evidence type="ECO:0000256" key="5">
    <source>
        <dbReference type="ARBA" id="ARBA00022801"/>
    </source>
</evidence>
<keyword evidence="7" id="KW-1185">Reference proteome</keyword>
<dbReference type="OrthoDB" id="9810538at2"/>
<dbReference type="PANTHER" id="PTHR34139">
    <property type="entry name" value="UPF0331 PROTEIN MJ0127"/>
    <property type="match status" value="1"/>
</dbReference>
<sequence length="114" mass="13582">MSFEPRDYLRHILVEVEYLLDQSQTLTYERFAADETLRRAFVRSLEIIGEAVKNLPEEFRASHPEVEWRPIAQMRDRLIHGYFGVDYQLVWDVVYEKVPGLKRSIQRIIDSQQA</sequence>
<gene>
    <name evidence="6" type="ORF">NITMOv2_3727</name>
</gene>
<organism evidence="6 7">
    <name type="scientific">Nitrospira moscoviensis</name>
    <dbReference type="NCBI Taxonomy" id="42253"/>
    <lineage>
        <taxon>Bacteria</taxon>
        <taxon>Pseudomonadati</taxon>
        <taxon>Nitrospirota</taxon>
        <taxon>Nitrospiria</taxon>
        <taxon>Nitrospirales</taxon>
        <taxon>Nitrospiraceae</taxon>
        <taxon>Nitrospira</taxon>
    </lineage>
</organism>
<dbReference type="PANTHER" id="PTHR34139:SF1">
    <property type="entry name" value="RNASE MJ1380-RELATED"/>
    <property type="match status" value="1"/>
</dbReference>
<evidence type="ECO:0008006" key="8">
    <source>
        <dbReference type="Google" id="ProtNLM"/>
    </source>
</evidence>
<keyword evidence="1" id="KW-0597">Phosphoprotein</keyword>
<protein>
    <recommendedName>
        <fullName evidence="8">Nucleotidyltransferase</fullName>
    </recommendedName>
</protein>
<dbReference type="InterPro" id="IPR008201">
    <property type="entry name" value="HepT-like"/>
</dbReference>
<dbReference type="RefSeq" id="WP_053381022.1">
    <property type="nucleotide sequence ID" value="NZ_CP011801.1"/>
</dbReference>
<dbReference type="GO" id="GO:0016787">
    <property type="term" value="F:hydrolase activity"/>
    <property type="evidence" value="ECO:0007669"/>
    <property type="project" value="UniProtKB-KW"/>
</dbReference>
<dbReference type="STRING" id="42253.NITMOv2_3727"/>
<proteinExistence type="predicted"/>
<dbReference type="AlphaFoldDB" id="A0A0K2GGZ5"/>
<evidence type="ECO:0000313" key="6">
    <source>
        <dbReference type="EMBL" id="ALA60119.1"/>
    </source>
</evidence>
<evidence type="ECO:0000256" key="2">
    <source>
        <dbReference type="ARBA" id="ARBA00022649"/>
    </source>
</evidence>
<dbReference type="GO" id="GO:0004540">
    <property type="term" value="F:RNA nuclease activity"/>
    <property type="evidence" value="ECO:0007669"/>
    <property type="project" value="InterPro"/>
</dbReference>
<keyword evidence="5" id="KW-0378">Hydrolase</keyword>
<dbReference type="PATRIC" id="fig|42253.5.peg.3677"/>